<dbReference type="Proteomes" id="UP000290189">
    <property type="component" value="Unassembled WGS sequence"/>
</dbReference>
<feature type="domain" description="SCP" evidence="2">
    <location>
        <begin position="26"/>
        <end position="171"/>
    </location>
</feature>
<dbReference type="EMBL" id="OVEO01000011">
    <property type="protein sequence ID" value="SPQ99194.1"/>
    <property type="molecule type" value="Genomic_DNA"/>
</dbReference>
<evidence type="ECO:0000313" key="3">
    <source>
        <dbReference type="EMBL" id="SPQ99194.1"/>
    </source>
</evidence>
<proteinExistence type="predicted"/>
<protein>
    <recommendedName>
        <fullName evidence="2">SCP domain-containing protein</fullName>
    </recommendedName>
</protein>
<sequence length="292" mass="31033">MRLAWVVVLLATAVLTGPLQALIDGVTPQQVVDLLNSIRGNVVPTAAQMVRLTWNDTLAAAAARYAATQCAANFDGQGPQCPDCANWIGEGMYPSATTHGMLDSINDLMGEKAQWSCTQSGTTLSCKCSSYHCYDNWKVILNDGATTVGCGELLASTCGGSYNIYVCAFNGFSSYAHPYTLSATNSSCTQGTCPSAYPSCVNSLYEDQAYVCEAVDEEADVCEAVDKEAYVCEAVDEEAYVCDDVKGHAAACQRAILKEANEPSSNRAREKENVYDAAPLAIDNDASALGKL</sequence>
<dbReference type="AlphaFoldDB" id="A0A3P3YGE1"/>
<geneLocation type="mitochondrion" evidence="3"/>
<keyword evidence="3" id="KW-0496">Mitochondrion</keyword>
<reference evidence="3 4" key="1">
    <citation type="submission" date="2018-03" db="EMBL/GenBank/DDBJ databases">
        <authorList>
            <person name="Fogelqvist J."/>
        </authorList>
    </citation>
    <scope>NUCLEOTIDE SEQUENCE [LARGE SCALE GENOMIC DNA]</scope>
</reference>
<name>A0A3P3YGE1_PLABS</name>
<evidence type="ECO:0000313" key="4">
    <source>
        <dbReference type="Proteomes" id="UP000290189"/>
    </source>
</evidence>
<dbReference type="Pfam" id="PF00188">
    <property type="entry name" value="CAP"/>
    <property type="match status" value="1"/>
</dbReference>
<keyword evidence="1" id="KW-0732">Signal</keyword>
<dbReference type="SMART" id="SM00198">
    <property type="entry name" value="SCP"/>
    <property type="match status" value="1"/>
</dbReference>
<dbReference type="SUPFAM" id="SSF55797">
    <property type="entry name" value="PR-1-like"/>
    <property type="match status" value="1"/>
</dbReference>
<feature type="signal peptide" evidence="1">
    <location>
        <begin position="1"/>
        <end position="21"/>
    </location>
</feature>
<dbReference type="InterPro" id="IPR014044">
    <property type="entry name" value="CAP_dom"/>
</dbReference>
<dbReference type="Gene3D" id="3.40.33.10">
    <property type="entry name" value="CAP"/>
    <property type="match status" value="1"/>
</dbReference>
<evidence type="ECO:0000256" key="1">
    <source>
        <dbReference type="SAM" id="SignalP"/>
    </source>
</evidence>
<evidence type="ECO:0000259" key="2">
    <source>
        <dbReference type="SMART" id="SM00198"/>
    </source>
</evidence>
<feature type="chain" id="PRO_5018338436" description="SCP domain-containing protein" evidence="1">
    <location>
        <begin position="22"/>
        <end position="292"/>
    </location>
</feature>
<organism evidence="3 4">
    <name type="scientific">Plasmodiophora brassicae</name>
    <name type="common">Clubroot disease agent</name>
    <dbReference type="NCBI Taxonomy" id="37360"/>
    <lineage>
        <taxon>Eukaryota</taxon>
        <taxon>Sar</taxon>
        <taxon>Rhizaria</taxon>
        <taxon>Endomyxa</taxon>
        <taxon>Phytomyxea</taxon>
        <taxon>Plasmodiophorida</taxon>
        <taxon>Plasmodiophoridae</taxon>
        <taxon>Plasmodiophora</taxon>
    </lineage>
</organism>
<dbReference type="InterPro" id="IPR035940">
    <property type="entry name" value="CAP_sf"/>
</dbReference>
<accession>A0A3P3YGE1</accession>
<gene>
    <name evidence="3" type="ORF">PLBR_LOCUS6409</name>
</gene>